<keyword evidence="4 9" id="KW-0902">Two-component regulatory system</keyword>
<evidence type="ECO:0000256" key="8">
    <source>
        <dbReference type="ARBA" id="ARBA00023163"/>
    </source>
</evidence>
<sequence>MRVLIVEDDPMVMKLNVDYLNRIGDMELVARCSDVTTALVVLERESVDVVLLDVYLGKRSGLEVAGWLRERDIDTDIILITAASESDTVREARRLGVNDFLVKPFEFKRFREALDACRQRREALDVLSDQVDQQTLDTLFRADSSAPRRLGGLPKGLTAHSLAQVCEAILALAQDEFSTEGLAEMAGMSRVSIRKYLKYLATLGLLTESFTYGQVGRPSFSYRCLDREALERIVNQ</sequence>
<feature type="modified residue" description="4-aspartylphosphate" evidence="10">
    <location>
        <position position="53"/>
    </location>
</feature>
<dbReference type="PANTHER" id="PTHR45526:SF1">
    <property type="entry name" value="TRANSCRIPTIONAL REGULATORY PROTEIN DCUR-RELATED"/>
    <property type="match status" value="1"/>
</dbReference>
<accession>A0A1I1KQK3</accession>
<keyword evidence="5 9" id="KW-0805">Transcription regulation</keyword>
<evidence type="ECO:0000256" key="2">
    <source>
        <dbReference type="ARBA" id="ARBA00022490"/>
    </source>
</evidence>
<dbReference type="InterPro" id="IPR001789">
    <property type="entry name" value="Sig_transdc_resp-reg_receiver"/>
</dbReference>
<comment type="subcellular location">
    <subcellularLocation>
        <location evidence="1 9">Cytoplasm</location>
    </subcellularLocation>
</comment>
<evidence type="ECO:0000313" key="13">
    <source>
        <dbReference type="Proteomes" id="UP000199046"/>
    </source>
</evidence>
<gene>
    <name evidence="12" type="ORF">SAMN05421848_2127</name>
</gene>
<keyword evidence="8 9" id="KW-0804">Transcription</keyword>
<dbReference type="InterPro" id="IPR024187">
    <property type="entry name" value="Sig_transdc_resp-reg_cit/mal"/>
</dbReference>
<dbReference type="SMART" id="SM00448">
    <property type="entry name" value="REC"/>
    <property type="match status" value="1"/>
</dbReference>
<protein>
    <recommendedName>
        <fullName evidence="9">Transcriptional regulatory protein</fullName>
    </recommendedName>
</protein>
<keyword evidence="2 9" id="KW-0963">Cytoplasm</keyword>
<evidence type="ECO:0000256" key="10">
    <source>
        <dbReference type="PROSITE-ProRule" id="PRU00169"/>
    </source>
</evidence>
<dbReference type="PROSITE" id="PS50110">
    <property type="entry name" value="RESPONSE_REGULATORY"/>
    <property type="match status" value="1"/>
</dbReference>
<dbReference type="PANTHER" id="PTHR45526">
    <property type="entry name" value="TRANSCRIPTIONAL REGULATORY PROTEIN DPIA"/>
    <property type="match status" value="1"/>
</dbReference>
<dbReference type="GO" id="GO:0003677">
    <property type="term" value="F:DNA binding"/>
    <property type="evidence" value="ECO:0007669"/>
    <property type="project" value="UniProtKB-KW"/>
</dbReference>
<evidence type="ECO:0000256" key="3">
    <source>
        <dbReference type="ARBA" id="ARBA00022553"/>
    </source>
</evidence>
<dbReference type="SUPFAM" id="SSF52172">
    <property type="entry name" value="CheY-like"/>
    <property type="match status" value="1"/>
</dbReference>
<proteinExistence type="predicted"/>
<dbReference type="Proteomes" id="UP000199046">
    <property type="component" value="Unassembled WGS sequence"/>
</dbReference>
<dbReference type="OrthoDB" id="9802426at2"/>
<dbReference type="InterPro" id="IPR011006">
    <property type="entry name" value="CheY-like_superfamily"/>
</dbReference>
<dbReference type="EMBL" id="FOLY01000004">
    <property type="protein sequence ID" value="SFC63106.1"/>
    <property type="molecule type" value="Genomic_DNA"/>
</dbReference>
<evidence type="ECO:0000259" key="11">
    <source>
        <dbReference type="PROSITE" id="PS50110"/>
    </source>
</evidence>
<keyword evidence="6 9" id="KW-0238">DNA-binding</keyword>
<evidence type="ECO:0000256" key="7">
    <source>
        <dbReference type="ARBA" id="ARBA00023159"/>
    </source>
</evidence>
<evidence type="ECO:0000256" key="1">
    <source>
        <dbReference type="ARBA" id="ARBA00004496"/>
    </source>
</evidence>
<dbReference type="AlphaFoldDB" id="A0A1I1KQK3"/>
<evidence type="ECO:0000256" key="9">
    <source>
        <dbReference type="PIRNR" id="PIRNR006171"/>
    </source>
</evidence>
<dbReference type="RefSeq" id="WP_090133743.1">
    <property type="nucleotide sequence ID" value="NZ_FOLY01000004.1"/>
</dbReference>
<dbReference type="STRING" id="402385.SAMN05421848_2127"/>
<dbReference type="PIRSF" id="PIRSF006171">
    <property type="entry name" value="RR_citrat_malat"/>
    <property type="match status" value="1"/>
</dbReference>
<evidence type="ECO:0000313" key="12">
    <source>
        <dbReference type="EMBL" id="SFC63106.1"/>
    </source>
</evidence>
<keyword evidence="3 10" id="KW-0597">Phosphoprotein</keyword>
<keyword evidence="7 9" id="KW-0010">Activator</keyword>
<dbReference type="GO" id="GO:0005737">
    <property type="term" value="C:cytoplasm"/>
    <property type="evidence" value="ECO:0007669"/>
    <property type="project" value="UniProtKB-SubCell"/>
</dbReference>
<name>A0A1I1KQK3_9GAMM</name>
<feature type="domain" description="Response regulatory" evidence="11">
    <location>
        <begin position="2"/>
        <end position="118"/>
    </location>
</feature>
<dbReference type="InterPro" id="IPR051271">
    <property type="entry name" value="2C-system_Tx_regulators"/>
</dbReference>
<evidence type="ECO:0000256" key="5">
    <source>
        <dbReference type="ARBA" id="ARBA00023015"/>
    </source>
</evidence>
<dbReference type="GO" id="GO:0003700">
    <property type="term" value="F:DNA-binding transcription factor activity"/>
    <property type="evidence" value="ECO:0007669"/>
    <property type="project" value="InterPro"/>
</dbReference>
<dbReference type="SUPFAM" id="SSF46785">
    <property type="entry name" value="Winged helix' DNA-binding domain"/>
    <property type="match status" value="1"/>
</dbReference>
<dbReference type="Pfam" id="PF00072">
    <property type="entry name" value="Response_reg"/>
    <property type="match status" value="1"/>
</dbReference>
<dbReference type="Gene3D" id="3.40.50.2300">
    <property type="match status" value="1"/>
</dbReference>
<evidence type="ECO:0000256" key="6">
    <source>
        <dbReference type="ARBA" id="ARBA00023125"/>
    </source>
</evidence>
<dbReference type="GO" id="GO:0000156">
    <property type="term" value="F:phosphorelay response regulator activity"/>
    <property type="evidence" value="ECO:0007669"/>
    <property type="project" value="TreeGrafter"/>
</dbReference>
<evidence type="ECO:0000256" key="4">
    <source>
        <dbReference type="ARBA" id="ARBA00023012"/>
    </source>
</evidence>
<reference evidence="13" key="1">
    <citation type="submission" date="2016-10" db="EMBL/GenBank/DDBJ databases">
        <authorList>
            <person name="Varghese N."/>
            <person name="Submissions S."/>
        </authorList>
    </citation>
    <scope>NUCLEOTIDE SEQUENCE [LARGE SCALE GENOMIC DNA]</scope>
    <source>
        <strain evidence="13">DSM 23439</strain>
    </source>
</reference>
<dbReference type="InterPro" id="IPR036390">
    <property type="entry name" value="WH_DNA-bd_sf"/>
</dbReference>
<organism evidence="12 13">
    <name type="scientific">Kushneria avicenniae</name>
    <dbReference type="NCBI Taxonomy" id="402385"/>
    <lineage>
        <taxon>Bacteria</taxon>
        <taxon>Pseudomonadati</taxon>
        <taxon>Pseudomonadota</taxon>
        <taxon>Gammaproteobacteria</taxon>
        <taxon>Oceanospirillales</taxon>
        <taxon>Halomonadaceae</taxon>
        <taxon>Kushneria</taxon>
    </lineage>
</organism>
<keyword evidence="13" id="KW-1185">Reference proteome</keyword>